<name>A0ABY6LGU2_9ARAC</name>
<dbReference type="PROSITE" id="PS50158">
    <property type="entry name" value="ZF_CCHC"/>
    <property type="match status" value="3"/>
</dbReference>
<dbReference type="SUPFAM" id="SSF53098">
    <property type="entry name" value="Ribonuclease H-like"/>
    <property type="match status" value="1"/>
</dbReference>
<dbReference type="Pfam" id="PF22936">
    <property type="entry name" value="Pol_BBD"/>
    <property type="match status" value="2"/>
</dbReference>
<dbReference type="PANTHER" id="PTHR45913">
    <property type="entry name" value="EPM2A-INTERACTING PROTEIN 1"/>
    <property type="match status" value="1"/>
</dbReference>
<dbReference type="InterPro" id="IPR001878">
    <property type="entry name" value="Znf_CCHC"/>
</dbReference>
<dbReference type="InterPro" id="IPR036397">
    <property type="entry name" value="RNaseH_sf"/>
</dbReference>
<dbReference type="Gene3D" id="3.10.10.10">
    <property type="entry name" value="HIV Type 1 Reverse Transcriptase, subunit A, domain 1"/>
    <property type="match status" value="1"/>
</dbReference>
<organism evidence="5 6">
    <name type="scientific">Cordylochernes scorpioides</name>
    <dbReference type="NCBI Taxonomy" id="51811"/>
    <lineage>
        <taxon>Eukaryota</taxon>
        <taxon>Metazoa</taxon>
        <taxon>Ecdysozoa</taxon>
        <taxon>Arthropoda</taxon>
        <taxon>Chelicerata</taxon>
        <taxon>Arachnida</taxon>
        <taxon>Pseudoscorpiones</taxon>
        <taxon>Cheliferoidea</taxon>
        <taxon>Chernetidae</taxon>
        <taxon>Cordylochernes</taxon>
    </lineage>
</organism>
<dbReference type="Proteomes" id="UP001235939">
    <property type="component" value="Chromosome 19"/>
</dbReference>
<gene>
    <name evidence="5" type="ORF">LAZ67_19000134</name>
</gene>
<dbReference type="Pfam" id="PF14223">
    <property type="entry name" value="Retrotran_gag_2"/>
    <property type="match status" value="1"/>
</dbReference>
<dbReference type="SUPFAM" id="SSF56672">
    <property type="entry name" value="DNA/RNA polymerases"/>
    <property type="match status" value="2"/>
</dbReference>
<evidence type="ECO:0000313" key="6">
    <source>
        <dbReference type="Proteomes" id="UP001235939"/>
    </source>
</evidence>
<keyword evidence="1" id="KW-0064">Aspartyl protease</keyword>
<dbReference type="InterPro" id="IPR013103">
    <property type="entry name" value="RVT_2"/>
</dbReference>
<dbReference type="InterPro" id="IPR043128">
    <property type="entry name" value="Rev_trsase/Diguanyl_cyclase"/>
</dbReference>
<accession>A0ABY6LGU2</accession>
<feature type="domain" description="CCHC-type" evidence="3">
    <location>
        <begin position="1525"/>
        <end position="1539"/>
    </location>
</feature>
<protein>
    <submittedName>
        <fullName evidence="5">Uncharacterized protein</fullName>
    </submittedName>
</protein>
<feature type="domain" description="CCHC-type" evidence="3">
    <location>
        <begin position="100"/>
        <end position="114"/>
    </location>
</feature>
<dbReference type="Gene3D" id="3.30.70.270">
    <property type="match status" value="1"/>
</dbReference>
<evidence type="ECO:0000313" key="5">
    <source>
        <dbReference type="EMBL" id="UYV80412.1"/>
    </source>
</evidence>
<dbReference type="InterPro" id="IPR043502">
    <property type="entry name" value="DNA/RNA_pol_sf"/>
</dbReference>
<evidence type="ECO:0000259" key="3">
    <source>
        <dbReference type="PROSITE" id="PS50158"/>
    </source>
</evidence>
<feature type="domain" description="CCHC-type" evidence="3">
    <location>
        <begin position="1018"/>
        <end position="1034"/>
    </location>
</feature>
<dbReference type="SUPFAM" id="SSF57756">
    <property type="entry name" value="Retrovirus zinc finger-like domains"/>
    <property type="match status" value="3"/>
</dbReference>
<dbReference type="Gene3D" id="4.10.60.10">
    <property type="entry name" value="Zinc finger, CCHC-type"/>
    <property type="match status" value="2"/>
</dbReference>
<feature type="domain" description="Integrase catalytic" evidence="4">
    <location>
        <begin position="1116"/>
        <end position="1199"/>
    </location>
</feature>
<dbReference type="InterPro" id="IPR025724">
    <property type="entry name" value="GAG-pre-integrase_dom"/>
</dbReference>
<keyword evidence="2" id="KW-0863">Zinc-finger</keyword>
<dbReference type="Gene3D" id="3.30.420.10">
    <property type="entry name" value="Ribonuclease H-like superfamily/Ribonuclease H"/>
    <property type="match status" value="1"/>
</dbReference>
<dbReference type="Pfam" id="PF07727">
    <property type="entry name" value="RVT_2"/>
    <property type="match status" value="1"/>
</dbReference>
<proteinExistence type="predicted"/>
<evidence type="ECO:0000256" key="2">
    <source>
        <dbReference type="PROSITE-ProRule" id="PRU00047"/>
    </source>
</evidence>
<dbReference type="EMBL" id="CP092881">
    <property type="protein sequence ID" value="UYV80412.1"/>
    <property type="molecule type" value="Genomic_DNA"/>
</dbReference>
<dbReference type="PROSITE" id="PS50994">
    <property type="entry name" value="INTEGRASE"/>
    <property type="match status" value="1"/>
</dbReference>
<dbReference type="Pfam" id="PF00098">
    <property type="entry name" value="zf-CCHC"/>
    <property type="match status" value="2"/>
</dbReference>
<keyword evidence="2" id="KW-0862">Zinc</keyword>
<dbReference type="CDD" id="cd09272">
    <property type="entry name" value="RNase_HI_RT_Ty1"/>
    <property type="match status" value="1"/>
</dbReference>
<dbReference type="InterPro" id="IPR054722">
    <property type="entry name" value="PolX-like_BBD"/>
</dbReference>
<dbReference type="InterPro" id="IPR001584">
    <property type="entry name" value="Integrase_cat-core"/>
</dbReference>
<sequence>MTNYLGRLKICSDHLREAGAEMQDQDLAYSMLAGLPESYDGIIMTFSNVEDKEFTSSKVKHVLLVEYERWMARLVNNTNEALQFGTTTRKEDKKKKNFTCYKCGKEGHIARSCRGKAKTPAPNLQPPRCSTHEIAGSEMLTALSCAIPDNSWVIDSGAIHHVCNKREWFTNFQGITSDPILRASGTTRAEGCGDIKFKAYVGKHHVDLKLCNVLYVPDVRQNLLSVSRMKNKGKIVNFANRRAQVFDSENRIVAIAHDENGLYVMKGRVILPNAELFNSQKSSQKQTLELWHQRFCHVNNDAIERMAKGELVKGPSSSEFASPCTVIPKKNDFRLCIDYCKLNDETTADPFPFPRIDNIINLFGGCHYFTKIDLRDGFWQLVIMERTLRFAAFVNYRMWNPIARKIIISRDVIFTEANTSENIQDNQQEQVTIYSEESVDSTNTSSKPEESCRYPLRNRIREKEQSSTNCTRAISYACYVHDQEPLNYEDAIVGQNSKKWKLTMDDEFNSLMKNQTWTYVTLPSDRKAIACKWVYKLKQNADGSNKMFKARLVAKGYSQKSGLDYGETFSPVVKFDSIRTILSLCASLDMEMIQLDVKSAFLNGDLEEELYMEQPQGYENPDFPNHVCSLQKSIYGLKQSPRMWNKKFHEFLIKFDLKPSISDSCVYTSVGQPMERFLIREGASDKQNQNENKEDKKIVKSTGNKRKYIEDYLKYGFIPSVNDPSLPFCLICQKTLSNETMVPSKLLRHIETNHQEQMNNPISYFENIRSSFQKQSKKFKKFMTTSDEAQTASYMIAQLIARKKKAHAEAEEIILPALKIVAGCMLTNDAMEKVTKIPLSSKTIARRIEDMSEDIELQIKQSFNDSSTKWAIQLDETTDISNKAQLLAFFRDQFQKHAIDLLYVCSNDQAADIFTKALPPERYRRLRSQLGLFETTKCLLASDSLTSMLSGLPDSFDTLVMSFGNVEDSDFTSNKVRNTLLTEYERRSAREGASSGLGEALNFSKDNTRKTSRKQGVKCYRCSKIGHIAKGCRSSINRDYKADKRYSRKKDSFKSQSENMLMAFNAVSSEDEFILDSGATHHVYTLNKLAKNSVVNGLEISKGEMSICDDCCMTKSTMSPYKIKTKNLLELVHSDLCGPFPVDSFAGPRYFLTFTDDFSRRVIVYFLKHKDQVIEYFDIFRARAERETGHKIKRLRTDNSTLDNKVPEVIWLSRKVSLRHFNYADYGSDTNDRRSYSGMVAVIDGNVINWRSKKQQCVSLSTMESEYIALCHSAKEAIWLGQTLSDLGFILHFAKPLTIYCDNRSAIDFSKNNIENNRSKHISVQFHYKRDKINSGDIVVQFVNTKENMADIQTKTLKKLMHRDASRKGVGYDSTDDLTEPTDSYNGLYHCTRSMGYLGTSIQTQVKVKNPPTEEAVHLHKIRRTRDDYELFGETEDLFGSLKRGRRRNQDLAYSMFAGLPESYDGIIMTFSNVEDKEFTSSKVKHVLLAEYERRMARRVNNTNEALQFGTTTRKEDKKKKNFTCYKCGKEGHIARSCRGTAKTPAPNFQPPRCSTHEIAGSEMLTALSCAIPDNSWVIDSSATHHVCNKRERFTNFQGITSDPILTASGTTRAEGCGDIKFKAYV</sequence>
<dbReference type="InterPro" id="IPR036875">
    <property type="entry name" value="Znf_CCHC_sf"/>
</dbReference>
<feature type="non-terminal residue" evidence="5">
    <location>
        <position position="1626"/>
    </location>
</feature>
<evidence type="ECO:0000256" key="1">
    <source>
        <dbReference type="ARBA" id="ARBA00022750"/>
    </source>
</evidence>
<keyword evidence="1" id="KW-0645">Protease</keyword>
<evidence type="ECO:0000259" key="4">
    <source>
        <dbReference type="PROSITE" id="PS50994"/>
    </source>
</evidence>
<keyword evidence="6" id="KW-1185">Reference proteome</keyword>
<keyword evidence="2" id="KW-0479">Metal-binding</keyword>
<dbReference type="Pfam" id="PF13976">
    <property type="entry name" value="gag_pre-integrs"/>
    <property type="match status" value="1"/>
</dbReference>
<reference evidence="5 6" key="1">
    <citation type="submission" date="2022-01" db="EMBL/GenBank/DDBJ databases">
        <title>A chromosomal length assembly of Cordylochernes scorpioides.</title>
        <authorList>
            <person name="Zeh D."/>
            <person name="Zeh J."/>
        </authorList>
    </citation>
    <scope>NUCLEOTIDE SEQUENCE [LARGE SCALE GENOMIC DNA]</scope>
    <source>
        <strain evidence="5">IN4F17</strain>
        <tissue evidence="5">Whole Body</tissue>
    </source>
</reference>
<dbReference type="SMART" id="SM00343">
    <property type="entry name" value="ZnF_C2HC"/>
    <property type="match status" value="3"/>
</dbReference>
<keyword evidence="1" id="KW-0378">Hydrolase</keyword>
<dbReference type="InterPro" id="IPR012337">
    <property type="entry name" value="RNaseH-like_sf"/>
</dbReference>
<dbReference type="PANTHER" id="PTHR45913:SF19">
    <property type="entry name" value="LOW QUALITY PROTEIN: ZINC FINGER BED DOMAIN-CONTAINING PROTEIN 5-LIKE"/>
    <property type="match status" value="1"/>
</dbReference>